<organism evidence="2 3">
    <name type="scientific">Flexivirga aerilata</name>
    <dbReference type="NCBI Taxonomy" id="1656889"/>
    <lineage>
        <taxon>Bacteria</taxon>
        <taxon>Bacillati</taxon>
        <taxon>Actinomycetota</taxon>
        <taxon>Actinomycetes</taxon>
        <taxon>Micrococcales</taxon>
        <taxon>Dermacoccaceae</taxon>
        <taxon>Flexivirga</taxon>
    </lineage>
</organism>
<protein>
    <submittedName>
        <fullName evidence="2">Alpha/beta fold hydrolase</fullName>
    </submittedName>
</protein>
<dbReference type="InterPro" id="IPR029058">
    <property type="entry name" value="AB_hydrolase_fold"/>
</dbReference>
<gene>
    <name evidence="2" type="ORF">HJ588_04665</name>
</gene>
<keyword evidence="2" id="KW-0378">Hydrolase</keyword>
<feature type="domain" description="AB hydrolase-1" evidence="1">
    <location>
        <begin position="15"/>
        <end position="251"/>
    </location>
</feature>
<comment type="caution">
    <text evidence="2">The sequence shown here is derived from an EMBL/GenBank/DDBJ whole genome shotgun (WGS) entry which is preliminary data.</text>
</comment>
<dbReference type="EMBL" id="JABENB010000001">
    <property type="protein sequence ID" value="NNG38569.1"/>
    <property type="molecule type" value="Genomic_DNA"/>
</dbReference>
<dbReference type="GO" id="GO:0016787">
    <property type="term" value="F:hydrolase activity"/>
    <property type="evidence" value="ECO:0007669"/>
    <property type="project" value="UniProtKB-KW"/>
</dbReference>
<accession>A0A849ADP0</accession>
<dbReference type="AlphaFoldDB" id="A0A849ADP0"/>
<dbReference type="Gene3D" id="3.40.50.1820">
    <property type="entry name" value="alpha/beta hydrolase"/>
    <property type="match status" value="1"/>
</dbReference>
<name>A0A849ADP0_9MICO</name>
<sequence length="274" mass="29151">MSTISYSRKGSGEPLVLIHGIGHQRTAWGHTFDLLAEDFDVIAVDLPGFGTSPKPAKPHSYRMSSYLDQFEEFFADLGLGRPHVAGNSLGGLLALGLAARGSVRTATALSPAGFWGPVGLANAIANLAVLKASTYSPGPVLKLFADKTALRKISMGSLYAHPERVDPQTALDDTYNLRRSPGFFPVAWQVSRARYRDRPVVPVTIAWGTKDRLLLPSQAVTAREQLPTVGHVSLPDCGHVPMIDNPELVAGAIVQTIAQAADRAGDTIGLHAAG</sequence>
<evidence type="ECO:0000313" key="3">
    <source>
        <dbReference type="Proteomes" id="UP000557772"/>
    </source>
</evidence>
<dbReference type="PANTHER" id="PTHR46438:SF11">
    <property type="entry name" value="LIPASE-RELATED"/>
    <property type="match status" value="1"/>
</dbReference>
<dbReference type="InterPro" id="IPR000073">
    <property type="entry name" value="AB_hydrolase_1"/>
</dbReference>
<proteinExistence type="predicted"/>
<keyword evidence="3" id="KW-1185">Reference proteome</keyword>
<dbReference type="PANTHER" id="PTHR46438">
    <property type="entry name" value="ALPHA/BETA-HYDROLASES SUPERFAMILY PROTEIN"/>
    <property type="match status" value="1"/>
</dbReference>
<evidence type="ECO:0000259" key="1">
    <source>
        <dbReference type="Pfam" id="PF12697"/>
    </source>
</evidence>
<dbReference type="Pfam" id="PF12697">
    <property type="entry name" value="Abhydrolase_6"/>
    <property type="match status" value="1"/>
</dbReference>
<evidence type="ECO:0000313" key="2">
    <source>
        <dbReference type="EMBL" id="NNG38569.1"/>
    </source>
</evidence>
<dbReference type="Proteomes" id="UP000557772">
    <property type="component" value="Unassembled WGS sequence"/>
</dbReference>
<dbReference type="SUPFAM" id="SSF53474">
    <property type="entry name" value="alpha/beta-Hydrolases"/>
    <property type="match status" value="1"/>
</dbReference>
<dbReference type="PRINTS" id="PR00111">
    <property type="entry name" value="ABHYDROLASE"/>
</dbReference>
<dbReference type="RefSeq" id="WP_171152494.1">
    <property type="nucleotide sequence ID" value="NZ_JABENB010000001.1"/>
</dbReference>
<reference evidence="2 3" key="1">
    <citation type="submission" date="2020-05" db="EMBL/GenBank/DDBJ databases">
        <title>Flexivirga sp. ID2601S isolated from air conditioner.</title>
        <authorList>
            <person name="Kim D.H."/>
        </authorList>
    </citation>
    <scope>NUCLEOTIDE SEQUENCE [LARGE SCALE GENOMIC DNA]</scope>
    <source>
        <strain evidence="2 3">ID2601S</strain>
    </source>
</reference>